<dbReference type="SUPFAM" id="SSF52096">
    <property type="entry name" value="ClpP/crotonase"/>
    <property type="match status" value="1"/>
</dbReference>
<dbReference type="GO" id="GO:0008236">
    <property type="term" value="F:serine-type peptidase activity"/>
    <property type="evidence" value="ECO:0007669"/>
    <property type="project" value="InterPro"/>
</dbReference>
<dbReference type="InterPro" id="IPR005151">
    <property type="entry name" value="Tail-specific_protease"/>
</dbReference>
<evidence type="ECO:0000313" key="2">
    <source>
        <dbReference type="EMBL" id="EIJ37311.1"/>
    </source>
</evidence>
<evidence type="ECO:0000259" key="1">
    <source>
        <dbReference type="SMART" id="SM00245"/>
    </source>
</evidence>
<dbReference type="InterPro" id="IPR036034">
    <property type="entry name" value="PDZ_sf"/>
</dbReference>
<dbReference type="GO" id="GO:0004175">
    <property type="term" value="F:endopeptidase activity"/>
    <property type="evidence" value="ECO:0007669"/>
    <property type="project" value="TreeGrafter"/>
</dbReference>
<dbReference type="PANTHER" id="PTHR32060:SF30">
    <property type="entry name" value="CARBOXY-TERMINAL PROCESSING PROTEASE CTPA"/>
    <property type="match status" value="1"/>
</dbReference>
<dbReference type="RefSeq" id="WP_008616103.1">
    <property type="nucleotide sequence ID" value="NZ_JH651380.1"/>
</dbReference>
<dbReference type="EMBL" id="JH651380">
    <property type="protein sequence ID" value="EIJ37311.1"/>
    <property type="molecule type" value="Genomic_DNA"/>
</dbReference>
<reference evidence="2 3" key="1">
    <citation type="submission" date="2012-02" db="EMBL/GenBank/DDBJ databases">
        <title>Improved High-Quality Draft genome of Joostella marina DSM 19592.</title>
        <authorList>
            <consortium name="US DOE Joint Genome Institute (JGI-PGF)"/>
            <person name="Lucas S."/>
            <person name="Copeland A."/>
            <person name="Lapidus A."/>
            <person name="Bruce D."/>
            <person name="Goodwin L."/>
            <person name="Pitluck S."/>
            <person name="Peters L."/>
            <person name="Chertkov O."/>
            <person name="Ovchinnikova G."/>
            <person name="Kyrpides N."/>
            <person name="Mavromatis K."/>
            <person name="Detter J.C."/>
            <person name="Han C."/>
            <person name="Land M."/>
            <person name="Hauser L."/>
            <person name="Markowitz V."/>
            <person name="Cheng J.-F."/>
            <person name="Hugenholtz P."/>
            <person name="Woyke T."/>
            <person name="Wu D."/>
            <person name="Tindall B."/>
            <person name="Brambilla E."/>
            <person name="Klenk H.-P."/>
            <person name="Eisen J.A."/>
        </authorList>
    </citation>
    <scope>NUCLEOTIDE SEQUENCE [LARGE SCALE GENOMIC DNA]</scope>
    <source>
        <strain evidence="2 3">DSM 19592</strain>
    </source>
</reference>
<feature type="domain" description="Tail specific protease" evidence="1">
    <location>
        <begin position="512"/>
        <end position="711"/>
    </location>
</feature>
<name>I3C118_9FLAO</name>
<dbReference type="SMART" id="SM00245">
    <property type="entry name" value="TSPc"/>
    <property type="match status" value="1"/>
</dbReference>
<dbReference type="AlphaFoldDB" id="I3C118"/>
<dbReference type="eggNOG" id="COG0793">
    <property type="taxonomic scope" value="Bacteria"/>
</dbReference>
<dbReference type="Gene3D" id="2.60.120.260">
    <property type="entry name" value="Galactose-binding domain-like"/>
    <property type="match status" value="1"/>
</dbReference>
<organism evidence="2 3">
    <name type="scientific">Galbibacter orientalis DSM 19592</name>
    <dbReference type="NCBI Taxonomy" id="926559"/>
    <lineage>
        <taxon>Bacteria</taxon>
        <taxon>Pseudomonadati</taxon>
        <taxon>Bacteroidota</taxon>
        <taxon>Flavobacteriia</taxon>
        <taxon>Flavobacteriales</taxon>
        <taxon>Flavobacteriaceae</taxon>
        <taxon>Galbibacter</taxon>
    </lineage>
</organism>
<gene>
    <name evidence="2" type="ORF">JoomaDRAFT_0254</name>
</gene>
<dbReference type="HOGENOM" id="CLU_022422_0_0_10"/>
<dbReference type="GO" id="GO:0006508">
    <property type="term" value="P:proteolysis"/>
    <property type="evidence" value="ECO:0007669"/>
    <property type="project" value="UniProtKB-KW"/>
</dbReference>
<dbReference type="PANTHER" id="PTHR32060">
    <property type="entry name" value="TAIL-SPECIFIC PROTEASE"/>
    <property type="match status" value="1"/>
</dbReference>
<dbReference type="InterPro" id="IPR029045">
    <property type="entry name" value="ClpP/crotonase-like_dom_sf"/>
</dbReference>
<dbReference type="Pfam" id="PF03572">
    <property type="entry name" value="Peptidase_S41"/>
    <property type="match status" value="1"/>
</dbReference>
<keyword evidence="3" id="KW-1185">Reference proteome</keyword>
<keyword evidence="2" id="KW-0645">Protease</keyword>
<evidence type="ECO:0000313" key="3">
    <source>
        <dbReference type="Proteomes" id="UP000004690"/>
    </source>
</evidence>
<dbReference type="STRING" id="926559.JoomaDRAFT_0254"/>
<dbReference type="Gene3D" id="2.30.42.10">
    <property type="match status" value="1"/>
</dbReference>
<keyword evidence="2" id="KW-0378">Hydrolase</keyword>
<dbReference type="SUPFAM" id="SSF50156">
    <property type="entry name" value="PDZ domain-like"/>
    <property type="match status" value="1"/>
</dbReference>
<dbReference type="Proteomes" id="UP000004690">
    <property type="component" value="Unassembled WGS sequence"/>
</dbReference>
<dbReference type="GO" id="GO:0030288">
    <property type="term" value="C:outer membrane-bounded periplasmic space"/>
    <property type="evidence" value="ECO:0007669"/>
    <property type="project" value="TreeGrafter"/>
</dbReference>
<dbReference type="Gene3D" id="3.30.750.44">
    <property type="match status" value="1"/>
</dbReference>
<dbReference type="OrthoDB" id="5379939at2"/>
<accession>I3C118</accession>
<dbReference type="CDD" id="cd07562">
    <property type="entry name" value="Peptidase_S41_TRI"/>
    <property type="match status" value="1"/>
</dbReference>
<dbReference type="GO" id="GO:0007165">
    <property type="term" value="P:signal transduction"/>
    <property type="evidence" value="ECO:0007669"/>
    <property type="project" value="TreeGrafter"/>
</dbReference>
<proteinExistence type="predicted"/>
<dbReference type="Gene3D" id="3.90.226.10">
    <property type="entry name" value="2-enoyl-CoA Hydratase, Chain A, domain 1"/>
    <property type="match status" value="1"/>
</dbReference>
<protein>
    <submittedName>
        <fullName evidence="2">Periplasmic protease</fullName>
    </submittedName>
</protein>
<sequence>MKKTLVLLVTIISIVCQAQKSEKYNLGFENQSYEKFLSDGWLKWGSYELKIDSIAHSGEKSGKITSPELGGSFGSIAYKIPAYYSGEKIQLEGYMKIKNVENGFAGLLLRIDGNGSSLAFDNMQDQNINGTKDWQKYTITLDFPEGAENIFIAGILTGKGEAWFDDFALLIDGKNIQTLKEEEKKLSKVQLDKEFDNGSLIEFPSLTTKDITNLELLGRVWGFLKYHHPEIAKGNYNWDYELFRFLPKYIETQNDNERDKLIINWIDSLGTINKCNNCEPIDENAFLKPSLNWIDNQNEALKNKLLFVYNNRSQGKHYYIKMIANVGNPEFKNENPYLRMTYPDDGFRLLSLYRYWNMINYFFPYKHLIDEDWNKKIREYIPQFINVKDELEYELAAIQIIGDIQDTHANIWGGNDKIEEWKGLNYPPIHLRFIENQLVVTDYYNEELKDEIGLKIGDIISKINGTTVKEIVKEKSKYYPASNQPTMLRDISADLLRSNSNEIEVEFISDNSKAQSKSLKLYPKDSLNIYRWYKKSEDKSYKLLEKNIGYVTLQTIKDTDISKIKNDFKNTKGIIIDIRNYPSTFVPFNLGSYFVSSSTPFVKFTNGSINNPGEFTFTNNIEIPNQGEAYKGKLIVLVNELSQSQAEYTAMAFRAGNNTTIIGSTTAGADGNVSTIMLPGGLRTMISGIGVYYPNEEETQRAGIVPDIEVKPTIEGIRKGKDELIEKAIEIILSERL</sequence>